<dbReference type="PANTHER" id="PTHR11766:SF1">
    <property type="entry name" value="TYROSINE--TRNA LIGASE"/>
    <property type="match status" value="1"/>
</dbReference>
<dbReference type="Gene3D" id="3.40.50.620">
    <property type="entry name" value="HUPs"/>
    <property type="match status" value="1"/>
</dbReference>
<dbReference type="NCBIfam" id="TIGR00234">
    <property type="entry name" value="tyrS"/>
    <property type="match status" value="1"/>
</dbReference>
<dbReference type="CDD" id="cd00805">
    <property type="entry name" value="TyrRS_core"/>
    <property type="match status" value="1"/>
</dbReference>
<evidence type="ECO:0000256" key="5">
    <source>
        <dbReference type="ARBA" id="ARBA00022917"/>
    </source>
</evidence>
<name>A0A0R2RKT1_9BACT</name>
<dbReference type="CDD" id="cd00165">
    <property type="entry name" value="S4"/>
    <property type="match status" value="1"/>
</dbReference>
<dbReference type="GO" id="GO:0003723">
    <property type="term" value="F:RNA binding"/>
    <property type="evidence" value="ECO:0007669"/>
    <property type="project" value="UniProtKB-KW"/>
</dbReference>
<sequence length="385" mass="42282">MSVELLLSGLTHVHTREEFTKKLALGRPLRVKLGFDPSAPDLHLGHALVLAKVRQFQEAGHLAVIIVGDYTARVGDPTGRSKTRPALEPEVIEQNAKTYTDQVFQIIDPKKTEIRHNGEWLAKLTCADLLRLNGQVNVARLLERDDFSKRHREGVPISLAEFQYPVLQGYDSVAVQSDIELGGNDQLFNNLVGRDLQRQAGQEPQVVLVTALLTGTDGKQKMSKSLGNHIGITEPPTEIFGKVMSIPDETCALWRDLLGSFLGLPKESPSHPMEAKKELAAAAVRRFHGESAATAARSDFEAKFSKKDLTTAEMESFRPSSATLSVAKLVQETKTIASNSEARRLITQGGVKLDGTKLADPQAEISLQTGQVLQVGKKTFFRIHL</sequence>
<dbReference type="PANTHER" id="PTHR11766">
    <property type="entry name" value="TYROSYL-TRNA SYNTHETASE"/>
    <property type="match status" value="1"/>
</dbReference>
<evidence type="ECO:0000256" key="1">
    <source>
        <dbReference type="ARBA" id="ARBA00013160"/>
    </source>
</evidence>
<dbReference type="PROSITE" id="PS50889">
    <property type="entry name" value="S4"/>
    <property type="match status" value="1"/>
</dbReference>
<accession>A0A0R2RKT1</accession>
<proteinExistence type="inferred from homology"/>
<comment type="similarity">
    <text evidence="10">Belongs to the class-I aminoacyl-tRNA synthetase family.</text>
</comment>
<evidence type="ECO:0000256" key="10">
    <source>
        <dbReference type="RuleBase" id="RU363036"/>
    </source>
</evidence>
<keyword evidence="6 10" id="KW-0030">Aminoacyl-tRNA synthetase</keyword>
<dbReference type="GO" id="GO:0006437">
    <property type="term" value="P:tyrosyl-tRNA aminoacylation"/>
    <property type="evidence" value="ECO:0007669"/>
    <property type="project" value="UniProtKB-UniRule"/>
</dbReference>
<dbReference type="PROSITE" id="PS00178">
    <property type="entry name" value="AA_TRNA_LIGASE_I"/>
    <property type="match status" value="1"/>
</dbReference>
<evidence type="ECO:0000256" key="8">
    <source>
        <dbReference type="NCBIfam" id="TIGR00234"/>
    </source>
</evidence>
<dbReference type="Gene3D" id="3.10.290.10">
    <property type="entry name" value="RNA-binding S4 domain"/>
    <property type="match status" value="1"/>
</dbReference>
<evidence type="ECO:0000256" key="3">
    <source>
        <dbReference type="ARBA" id="ARBA00022741"/>
    </source>
</evidence>
<dbReference type="SUPFAM" id="SSF52374">
    <property type="entry name" value="Nucleotidylyl transferase"/>
    <property type="match status" value="1"/>
</dbReference>
<dbReference type="AlphaFoldDB" id="A0A0R2RKT1"/>
<dbReference type="InterPro" id="IPR036986">
    <property type="entry name" value="S4_RNA-bd_sf"/>
</dbReference>
<evidence type="ECO:0000256" key="4">
    <source>
        <dbReference type="ARBA" id="ARBA00022840"/>
    </source>
</evidence>
<keyword evidence="9" id="KW-0694">RNA-binding</keyword>
<evidence type="ECO:0000256" key="9">
    <source>
        <dbReference type="PROSITE-ProRule" id="PRU00182"/>
    </source>
</evidence>
<reference evidence="11 12" key="1">
    <citation type="submission" date="2015-10" db="EMBL/GenBank/DDBJ databases">
        <title>Metagenome-Assembled Genomes uncover a global brackish microbiome.</title>
        <authorList>
            <person name="Hugerth L.W."/>
            <person name="Larsson J."/>
            <person name="Alneberg J."/>
            <person name="Lindh M.V."/>
            <person name="Legrand C."/>
            <person name="Pinhassi J."/>
            <person name="Andersson A.F."/>
        </authorList>
    </citation>
    <scope>NUCLEOTIDE SEQUENCE [LARGE SCALE GENOMIC DNA]</scope>
    <source>
        <strain evidence="11">BACL18 MAG-120507-bin52</strain>
    </source>
</reference>
<dbReference type="Pfam" id="PF00579">
    <property type="entry name" value="tRNA-synt_1b"/>
    <property type="match status" value="1"/>
</dbReference>
<dbReference type="GO" id="GO:0005524">
    <property type="term" value="F:ATP binding"/>
    <property type="evidence" value="ECO:0007669"/>
    <property type="project" value="UniProtKB-KW"/>
</dbReference>
<dbReference type="EMBL" id="LIBO01000014">
    <property type="protein sequence ID" value="KRO63014.1"/>
    <property type="molecule type" value="Genomic_DNA"/>
</dbReference>
<dbReference type="InterPro" id="IPR002307">
    <property type="entry name" value="Tyr-tRNA-ligase"/>
</dbReference>
<dbReference type="InterPro" id="IPR002305">
    <property type="entry name" value="aa-tRNA-synth_Ic"/>
</dbReference>
<evidence type="ECO:0000313" key="12">
    <source>
        <dbReference type="Proteomes" id="UP000051269"/>
    </source>
</evidence>
<dbReference type="Proteomes" id="UP000051269">
    <property type="component" value="Unassembled WGS sequence"/>
</dbReference>
<keyword evidence="3 10" id="KW-0547">Nucleotide-binding</keyword>
<dbReference type="EC" id="6.1.1.1" evidence="1 8"/>
<dbReference type="InterPro" id="IPR001412">
    <property type="entry name" value="aa-tRNA-synth_I_CS"/>
</dbReference>
<organism evidence="11 12">
    <name type="scientific">Verrucomicrobia subdivision 6 bacterium BACL9 MAG-120507-bin52</name>
    <dbReference type="NCBI Taxonomy" id="1655590"/>
    <lineage>
        <taxon>Bacteria</taxon>
        <taxon>Pseudomonadati</taxon>
        <taxon>Verrucomicrobiota</taxon>
        <taxon>Verrucomicrobiia</taxon>
        <taxon>Verrucomicrobiales</taxon>
        <taxon>Verrucomicrobia subdivision 6</taxon>
    </lineage>
</organism>
<dbReference type="GO" id="GO:0005829">
    <property type="term" value="C:cytosol"/>
    <property type="evidence" value="ECO:0007669"/>
    <property type="project" value="TreeGrafter"/>
</dbReference>
<comment type="catalytic activity">
    <reaction evidence="7">
        <text>tRNA(Tyr) + L-tyrosine + ATP = L-tyrosyl-tRNA(Tyr) + AMP + diphosphate + H(+)</text>
        <dbReference type="Rhea" id="RHEA:10220"/>
        <dbReference type="Rhea" id="RHEA-COMP:9706"/>
        <dbReference type="Rhea" id="RHEA-COMP:9707"/>
        <dbReference type="ChEBI" id="CHEBI:15378"/>
        <dbReference type="ChEBI" id="CHEBI:30616"/>
        <dbReference type="ChEBI" id="CHEBI:33019"/>
        <dbReference type="ChEBI" id="CHEBI:58315"/>
        <dbReference type="ChEBI" id="CHEBI:78442"/>
        <dbReference type="ChEBI" id="CHEBI:78536"/>
        <dbReference type="ChEBI" id="CHEBI:456215"/>
        <dbReference type="EC" id="6.1.1.1"/>
    </reaction>
</comment>
<keyword evidence="2 10" id="KW-0436">Ligase</keyword>
<keyword evidence="5 10" id="KW-0648">Protein biosynthesis</keyword>
<dbReference type="InterPro" id="IPR024088">
    <property type="entry name" value="Tyr-tRNA-ligase_bac-type"/>
</dbReference>
<dbReference type="PRINTS" id="PR01040">
    <property type="entry name" value="TRNASYNTHTYR"/>
</dbReference>
<dbReference type="GO" id="GO:0004831">
    <property type="term" value="F:tyrosine-tRNA ligase activity"/>
    <property type="evidence" value="ECO:0007669"/>
    <property type="project" value="UniProtKB-UniRule"/>
</dbReference>
<evidence type="ECO:0000256" key="6">
    <source>
        <dbReference type="ARBA" id="ARBA00023146"/>
    </source>
</evidence>
<gene>
    <name evidence="11" type="ORF">ABR82_00270</name>
</gene>
<evidence type="ECO:0000256" key="2">
    <source>
        <dbReference type="ARBA" id="ARBA00022598"/>
    </source>
</evidence>
<comment type="caution">
    <text evidence="11">The sequence shown here is derived from an EMBL/GenBank/DDBJ whole genome shotgun (WGS) entry which is preliminary data.</text>
</comment>
<evidence type="ECO:0000256" key="7">
    <source>
        <dbReference type="ARBA" id="ARBA00048248"/>
    </source>
</evidence>
<protein>
    <recommendedName>
        <fullName evidence="1 8">Tyrosine--tRNA ligase</fullName>
        <ecNumber evidence="1 8">6.1.1.1</ecNumber>
    </recommendedName>
</protein>
<dbReference type="SUPFAM" id="SSF55174">
    <property type="entry name" value="Alpha-L RNA-binding motif"/>
    <property type="match status" value="1"/>
</dbReference>
<keyword evidence="4 10" id="KW-0067">ATP-binding</keyword>
<evidence type="ECO:0000313" key="11">
    <source>
        <dbReference type="EMBL" id="KRO63014.1"/>
    </source>
</evidence>
<dbReference type="Gene3D" id="1.10.240.10">
    <property type="entry name" value="Tyrosyl-Transfer RNA Synthetase"/>
    <property type="match status" value="1"/>
</dbReference>
<dbReference type="InterPro" id="IPR014729">
    <property type="entry name" value="Rossmann-like_a/b/a_fold"/>
</dbReference>